<keyword evidence="6 8" id="KW-0472">Membrane</keyword>
<evidence type="ECO:0000256" key="1">
    <source>
        <dbReference type="ARBA" id="ARBA00004651"/>
    </source>
</evidence>
<reference evidence="11" key="1">
    <citation type="submission" date="2025-08" db="UniProtKB">
        <authorList>
            <consortium name="Ensembl"/>
        </authorList>
    </citation>
    <scope>IDENTIFICATION</scope>
</reference>
<dbReference type="InterPro" id="IPR007632">
    <property type="entry name" value="Anoctamin"/>
</dbReference>
<dbReference type="GO" id="GO:0005254">
    <property type="term" value="F:chloride channel activity"/>
    <property type="evidence" value="ECO:0007669"/>
    <property type="project" value="TreeGrafter"/>
</dbReference>
<evidence type="ECO:0000259" key="10">
    <source>
        <dbReference type="Pfam" id="PF16178"/>
    </source>
</evidence>
<reference evidence="11" key="2">
    <citation type="submission" date="2025-09" db="UniProtKB">
        <authorList>
            <consortium name="Ensembl"/>
        </authorList>
    </citation>
    <scope>IDENTIFICATION</scope>
</reference>
<feature type="transmembrane region" description="Helical" evidence="8">
    <location>
        <begin position="768"/>
        <end position="789"/>
    </location>
</feature>
<dbReference type="PANTHER" id="PTHR12308:SF45">
    <property type="entry name" value="ANOCTAMIN"/>
    <property type="match status" value="1"/>
</dbReference>
<feature type="transmembrane region" description="Helical" evidence="8">
    <location>
        <begin position="325"/>
        <end position="344"/>
    </location>
</feature>
<dbReference type="Proteomes" id="UP000694580">
    <property type="component" value="Unplaced"/>
</dbReference>
<sequence>LSKNIMLNRSLDSVYFRDGARRIDFVLSYVDDKDGDKKQERRKAFEASLEKVGLELELEDKSNSDDGKTYFLKVHAPWDVLATYADVLKVKVPFKASDIPKARQDPLSWVTLPFRLPERIMRPEPDYFTSPFDKAKMDFFLIHDKETFFPPSTRNRIVYYILTRCPYYTDDCQERDKTGIKRLLSNGTYTSAFPLHDCRYWKKARESRCENERHLLYKHWARFLTFYKEQPLNLIRSYYGEKIGIYFAWLGFYTEMLFFAAVMGVICFLYGVLSYEDNVSSKEICDSKIGGIIVMCPLCDKKCSYWKLNSTCLSSWQSHLFDNEATVFFAIFMGIWVTLFLEFWKRRQARLEYEWDLVDFEEEQQQLQIRPEFELKCTNRRLNRITQEMEPFLPLPSKCARFCLSGATVLFWICLILACIMGVIAYRLAVYAAFASIMKDSPTNHIQLVGSLITPQLATSVTASCINFILILVLNFLYEHVAIWITDMEIPKTHLEYENKLTMKMFMFQFVNFYSSCFYVAFFKGKFVGHPGDYRYMFGRWSGLRNEECDPGGCLIELSTQLVIVMAGKQLVGNVQEALLVRNWWGSRKARKHPEKVYSRWEQDHDLLSFSQFGLFHEYLEMVIQFGFITLFVASFPLAPLLALFNNILEVRVDAWKFTTQYRRTVAAKARNIGAWQEILNVVAILSVVTNAFIMAFTSDMIPRLVYLYAYHPGSEATMRGYINNSLSVYEISQIPAPNRYRDYRYPPGHDRQYSHTMQFWHILAAKLAFIIIMEHVVFVVKFFVAWLIPDVPSEVKARVKRERYLIQEYLHNYEVERLKLQLSQSLCFSTETAPDLSNHN</sequence>
<evidence type="ECO:0000256" key="8">
    <source>
        <dbReference type="RuleBase" id="RU280814"/>
    </source>
</evidence>
<evidence type="ECO:0000313" key="12">
    <source>
        <dbReference type="Proteomes" id="UP000694580"/>
    </source>
</evidence>
<proteinExistence type="inferred from homology"/>
<evidence type="ECO:0000256" key="3">
    <source>
        <dbReference type="ARBA" id="ARBA00022475"/>
    </source>
</evidence>
<comment type="similarity">
    <text evidence="2 8">Belongs to the anoctamin family.</text>
</comment>
<feature type="transmembrane region" description="Helical" evidence="8">
    <location>
        <begin position="409"/>
        <end position="437"/>
    </location>
</feature>
<dbReference type="GO" id="GO:0046983">
    <property type="term" value="F:protein dimerization activity"/>
    <property type="evidence" value="ECO:0007669"/>
    <property type="project" value="InterPro"/>
</dbReference>
<keyword evidence="5 8" id="KW-1133">Transmembrane helix</keyword>
<accession>A0AAY4BZ31</accession>
<protein>
    <recommendedName>
        <fullName evidence="8">Anoctamin</fullName>
    </recommendedName>
</protein>
<feature type="transmembrane region" description="Helical" evidence="8">
    <location>
        <begin position="246"/>
        <end position="273"/>
    </location>
</feature>
<evidence type="ECO:0000313" key="11">
    <source>
        <dbReference type="Ensembl" id="ENSDCDP00010025897.1"/>
    </source>
</evidence>
<gene>
    <name evidence="11" type="primary">LOC114781696</name>
</gene>
<feature type="transmembrane region" description="Helical" evidence="8">
    <location>
        <begin position="505"/>
        <end position="523"/>
    </location>
</feature>
<dbReference type="Pfam" id="PF04547">
    <property type="entry name" value="Anoctamin"/>
    <property type="match status" value="1"/>
</dbReference>
<organism evidence="11 12">
    <name type="scientific">Denticeps clupeoides</name>
    <name type="common">denticle herring</name>
    <dbReference type="NCBI Taxonomy" id="299321"/>
    <lineage>
        <taxon>Eukaryota</taxon>
        <taxon>Metazoa</taxon>
        <taxon>Chordata</taxon>
        <taxon>Craniata</taxon>
        <taxon>Vertebrata</taxon>
        <taxon>Euteleostomi</taxon>
        <taxon>Actinopterygii</taxon>
        <taxon>Neopterygii</taxon>
        <taxon>Teleostei</taxon>
        <taxon>Clupei</taxon>
        <taxon>Clupeiformes</taxon>
        <taxon>Denticipitoidei</taxon>
        <taxon>Denticipitidae</taxon>
        <taxon>Denticeps</taxon>
    </lineage>
</organism>
<evidence type="ECO:0000256" key="6">
    <source>
        <dbReference type="ARBA" id="ARBA00023136"/>
    </source>
</evidence>
<dbReference type="Pfam" id="PF16178">
    <property type="entry name" value="Anoct_dimer"/>
    <property type="match status" value="1"/>
</dbReference>
<dbReference type="Ensembl" id="ENSDCDT00010032019.1">
    <property type="protein sequence ID" value="ENSDCDP00010025897.1"/>
    <property type="gene ID" value="ENSDCDG00010015735.1"/>
</dbReference>
<feature type="domain" description="Anoctamin transmembrane" evidence="9">
    <location>
        <begin position="235"/>
        <end position="803"/>
    </location>
</feature>
<dbReference type="AlphaFoldDB" id="A0AAY4BZ31"/>
<evidence type="ECO:0000259" key="9">
    <source>
        <dbReference type="Pfam" id="PF04547"/>
    </source>
</evidence>
<evidence type="ECO:0000256" key="2">
    <source>
        <dbReference type="ARBA" id="ARBA00009671"/>
    </source>
</evidence>
<feature type="transmembrane region" description="Helical" evidence="8">
    <location>
        <begin position="457"/>
        <end position="478"/>
    </location>
</feature>
<dbReference type="InterPro" id="IPR032394">
    <property type="entry name" value="Anoct_dimer"/>
</dbReference>
<keyword evidence="4 8" id="KW-0812">Transmembrane</keyword>
<feature type="transmembrane region" description="Helical" evidence="8">
    <location>
        <begin position="623"/>
        <end position="645"/>
    </location>
</feature>
<dbReference type="InterPro" id="IPR049452">
    <property type="entry name" value="Anoctamin_TM"/>
</dbReference>
<comment type="subcellular location">
    <subcellularLocation>
        <location evidence="1">Cell membrane</location>
        <topology evidence="1">Multi-pass membrane protein</topology>
    </subcellularLocation>
    <subcellularLocation>
        <location evidence="8">Membrane</location>
        <topology evidence="8">Multi-pass membrane protein</topology>
    </subcellularLocation>
</comment>
<keyword evidence="12" id="KW-1185">Reference proteome</keyword>
<dbReference type="GeneTree" id="ENSGT00940000155692"/>
<dbReference type="GO" id="GO:0005886">
    <property type="term" value="C:plasma membrane"/>
    <property type="evidence" value="ECO:0007669"/>
    <property type="project" value="UniProtKB-SubCell"/>
</dbReference>
<dbReference type="PANTHER" id="PTHR12308">
    <property type="entry name" value="ANOCTAMIN"/>
    <property type="match status" value="1"/>
</dbReference>
<evidence type="ECO:0000256" key="5">
    <source>
        <dbReference type="ARBA" id="ARBA00022989"/>
    </source>
</evidence>
<evidence type="ECO:0000256" key="4">
    <source>
        <dbReference type="ARBA" id="ARBA00022692"/>
    </source>
</evidence>
<feature type="transmembrane region" description="Helical" evidence="8">
    <location>
        <begin position="679"/>
        <end position="698"/>
    </location>
</feature>
<feature type="domain" description="Anoctamin dimerisation" evidence="10">
    <location>
        <begin position="15"/>
        <end position="232"/>
    </location>
</feature>
<keyword evidence="3" id="KW-1003">Cell membrane</keyword>
<keyword evidence="7" id="KW-0325">Glycoprotein</keyword>
<evidence type="ECO:0000256" key="7">
    <source>
        <dbReference type="ARBA" id="ARBA00023180"/>
    </source>
</evidence>
<name>A0AAY4BZ31_9TELE</name>